<dbReference type="InterPro" id="IPR002347">
    <property type="entry name" value="SDR_fam"/>
</dbReference>
<evidence type="ECO:0000313" key="3">
    <source>
        <dbReference type="EMBL" id="ERN06162.1"/>
    </source>
</evidence>
<dbReference type="PRINTS" id="PR00080">
    <property type="entry name" value="SDRFAMILY"/>
</dbReference>
<gene>
    <name evidence="3" type="ORF">AMTR_s00016p00114910</name>
</gene>
<comment type="similarity">
    <text evidence="1">Belongs to the short-chain dehydrogenases/reductases (SDR) family.</text>
</comment>
<dbReference type="AlphaFoldDB" id="W1P8H7"/>
<evidence type="ECO:0000256" key="2">
    <source>
        <dbReference type="ARBA" id="ARBA00023002"/>
    </source>
</evidence>
<dbReference type="PRINTS" id="PR00081">
    <property type="entry name" value="GDHRDH"/>
</dbReference>
<protein>
    <submittedName>
        <fullName evidence="3">Uncharacterized protein</fullName>
    </submittedName>
</protein>
<dbReference type="Gramene" id="ERN06162">
    <property type="protein sequence ID" value="ERN06162"/>
    <property type="gene ID" value="AMTR_s00016p00114910"/>
</dbReference>
<sequence length="492" mass="53166">MSSNISVLAAQIIMSTLVHDNGLDDAELWAVIDSTVVSHSASKSSQSKTLALMGNPTNYHNLTPKTRTIPSIPYQYQTPEAKGSRKSRFNYTVEEDRREGEVLQEQSIPHRPHKMMRSDAYGGFQRLHRPGYFNGGTQAISRLEGKVALITGGASGIGRATAEEFICNGAKVVIADSNKDAGPRVAEELGCAASFIHCNVAHETQVSDAVDFAMANHKRLDIMYNNAGIAGPAPTTITDLDLSDFDHVISVNLRGALAGAKHAARVMIPQKSGCILCTASISGLMGGLGPHPYSVSKFAIPGLVKSLASELRVHGIRVNCISPFVIPTAMVLKEFSGFYANLSTEDLERVIYSLGQLEGANIEVVDVARAALYLASDEAKYVSGHNLVLDGGFTAFKHLQFPNMGPGLDKLLTEFDITASSGCSRATLEEMCELEHELIIGYEERKVVDSRLKGRMEAAWKLPRAGTWRGHMGDIGLVLNQGLGLGHPRQQH</sequence>
<proteinExistence type="inferred from homology"/>
<dbReference type="GO" id="GO:0016491">
    <property type="term" value="F:oxidoreductase activity"/>
    <property type="evidence" value="ECO:0007669"/>
    <property type="project" value="UniProtKB-KW"/>
</dbReference>
<accession>W1P8H7</accession>
<evidence type="ECO:0000256" key="1">
    <source>
        <dbReference type="ARBA" id="ARBA00006484"/>
    </source>
</evidence>
<keyword evidence="2" id="KW-0560">Oxidoreductase</keyword>
<dbReference type="FunFam" id="3.40.50.720:FF:000084">
    <property type="entry name" value="Short-chain dehydrogenase reductase"/>
    <property type="match status" value="1"/>
</dbReference>
<evidence type="ECO:0000313" key="4">
    <source>
        <dbReference type="Proteomes" id="UP000017836"/>
    </source>
</evidence>
<organism evidence="3 4">
    <name type="scientific">Amborella trichopoda</name>
    <dbReference type="NCBI Taxonomy" id="13333"/>
    <lineage>
        <taxon>Eukaryota</taxon>
        <taxon>Viridiplantae</taxon>
        <taxon>Streptophyta</taxon>
        <taxon>Embryophyta</taxon>
        <taxon>Tracheophyta</taxon>
        <taxon>Spermatophyta</taxon>
        <taxon>Magnoliopsida</taxon>
        <taxon>Amborellales</taxon>
        <taxon>Amborellaceae</taxon>
        <taxon>Amborella</taxon>
    </lineage>
</organism>
<keyword evidence="4" id="KW-1185">Reference proteome</keyword>
<reference evidence="4" key="1">
    <citation type="journal article" date="2013" name="Science">
        <title>The Amborella genome and the evolution of flowering plants.</title>
        <authorList>
            <consortium name="Amborella Genome Project"/>
        </authorList>
    </citation>
    <scope>NUCLEOTIDE SEQUENCE [LARGE SCALE GENOMIC DNA]</scope>
</reference>
<dbReference type="Pfam" id="PF13561">
    <property type="entry name" value="adh_short_C2"/>
    <property type="match status" value="1"/>
</dbReference>
<dbReference type="InterPro" id="IPR036291">
    <property type="entry name" value="NAD(P)-bd_dom_sf"/>
</dbReference>
<dbReference type="STRING" id="13333.W1P8H7"/>
<dbReference type="PANTHER" id="PTHR43180">
    <property type="entry name" value="3-OXOACYL-(ACYL-CARRIER-PROTEIN) REDUCTASE (AFU_ORTHOLOGUE AFUA_6G11210)"/>
    <property type="match status" value="1"/>
</dbReference>
<dbReference type="PANTHER" id="PTHR43180:SF55">
    <property type="entry name" value="ALCOHOL DEHYDROGENASE-LIKE PROTEIN"/>
    <property type="match status" value="1"/>
</dbReference>
<dbReference type="EMBL" id="KI393908">
    <property type="protein sequence ID" value="ERN06162.1"/>
    <property type="molecule type" value="Genomic_DNA"/>
</dbReference>
<dbReference type="eggNOG" id="KOG0725">
    <property type="taxonomic scope" value="Eukaryota"/>
</dbReference>
<dbReference type="SUPFAM" id="SSF51735">
    <property type="entry name" value="NAD(P)-binding Rossmann-fold domains"/>
    <property type="match status" value="1"/>
</dbReference>
<dbReference type="Proteomes" id="UP000017836">
    <property type="component" value="Unassembled WGS sequence"/>
</dbReference>
<dbReference type="Gene3D" id="3.40.50.720">
    <property type="entry name" value="NAD(P)-binding Rossmann-like Domain"/>
    <property type="match status" value="1"/>
</dbReference>
<name>W1P8H7_AMBTC</name>
<dbReference type="HOGENOM" id="CLU_554749_0_0_1"/>